<feature type="transmembrane region" description="Helical" evidence="1">
    <location>
        <begin position="33"/>
        <end position="56"/>
    </location>
</feature>
<accession>A0ABU1BRP8</accession>
<sequence length="88" mass="10230">MSMITIFIGAIAMASLVISLFFLRFWKTTRDRFFLFFAASFLLEAINRIMTGISVLQNEESPLYYLIRLIAYSLIIIAIIDKNKTRNK</sequence>
<protein>
    <submittedName>
        <fullName evidence="2">DUF5985 family protein</fullName>
    </submittedName>
</protein>
<dbReference type="Pfam" id="PF19447">
    <property type="entry name" value="DUF5985"/>
    <property type="match status" value="1"/>
</dbReference>
<organism evidence="2 3">
    <name type="scientific">Keguizhuia sedimenti</name>
    <dbReference type="NCBI Taxonomy" id="3064264"/>
    <lineage>
        <taxon>Bacteria</taxon>
        <taxon>Pseudomonadati</taxon>
        <taxon>Pseudomonadota</taxon>
        <taxon>Betaproteobacteria</taxon>
        <taxon>Burkholderiales</taxon>
        <taxon>Oxalobacteraceae</taxon>
        <taxon>Keguizhuia</taxon>
    </lineage>
</organism>
<evidence type="ECO:0000256" key="1">
    <source>
        <dbReference type="SAM" id="Phobius"/>
    </source>
</evidence>
<dbReference type="Proteomes" id="UP001225596">
    <property type="component" value="Unassembled WGS sequence"/>
</dbReference>
<feature type="transmembrane region" description="Helical" evidence="1">
    <location>
        <begin position="62"/>
        <end position="80"/>
    </location>
</feature>
<keyword evidence="1" id="KW-0812">Transmembrane</keyword>
<evidence type="ECO:0000313" key="2">
    <source>
        <dbReference type="EMBL" id="MDQ9171627.1"/>
    </source>
</evidence>
<keyword evidence="3" id="KW-1185">Reference proteome</keyword>
<keyword evidence="1" id="KW-1133">Transmembrane helix</keyword>
<feature type="transmembrane region" description="Helical" evidence="1">
    <location>
        <begin position="6"/>
        <end position="26"/>
    </location>
</feature>
<comment type="caution">
    <text evidence="2">The sequence shown here is derived from an EMBL/GenBank/DDBJ whole genome shotgun (WGS) entry which is preliminary data.</text>
</comment>
<reference evidence="2 3" key="1">
    <citation type="submission" date="2023-08" db="EMBL/GenBank/DDBJ databases">
        <title>Oxalobacteraceae gen .nov., isolated from river sludge outside the plant.</title>
        <authorList>
            <person name="Zhao S.Y."/>
        </authorList>
    </citation>
    <scope>NUCLEOTIDE SEQUENCE [LARGE SCALE GENOMIC DNA]</scope>
    <source>
        <strain evidence="2 3">R-40</strain>
    </source>
</reference>
<name>A0ABU1BRP8_9BURK</name>
<gene>
    <name evidence="2" type="ORF">Q8A64_14525</name>
</gene>
<proteinExistence type="predicted"/>
<keyword evidence="1" id="KW-0472">Membrane</keyword>
<evidence type="ECO:0000313" key="3">
    <source>
        <dbReference type="Proteomes" id="UP001225596"/>
    </source>
</evidence>
<dbReference type="RefSeq" id="WP_338437566.1">
    <property type="nucleotide sequence ID" value="NZ_JAUYVH010000011.1"/>
</dbReference>
<dbReference type="InterPro" id="IPR046027">
    <property type="entry name" value="DUF5985"/>
</dbReference>
<dbReference type="EMBL" id="JAUYVH010000011">
    <property type="protein sequence ID" value="MDQ9171627.1"/>
    <property type="molecule type" value="Genomic_DNA"/>
</dbReference>